<proteinExistence type="inferred from homology"/>
<comment type="similarity">
    <text evidence="1">Belongs to the UPF0312 family.</text>
</comment>
<keyword evidence="4" id="KW-1185">Reference proteome</keyword>
<accession>A0AAE4CM35</accession>
<dbReference type="InterPro" id="IPR007372">
    <property type="entry name" value="Lipid/polyisoprenoid-bd_YceI"/>
</dbReference>
<feature type="domain" description="Lipid/polyisoprenoid-binding YceI-like" evidence="2">
    <location>
        <begin position="16"/>
        <end position="184"/>
    </location>
</feature>
<dbReference type="PANTHER" id="PTHR34406:SF1">
    <property type="entry name" value="PROTEIN YCEI"/>
    <property type="match status" value="1"/>
</dbReference>
<dbReference type="InterPro" id="IPR036761">
    <property type="entry name" value="TTHA0802/YceI-like_sf"/>
</dbReference>
<dbReference type="AlphaFoldDB" id="A0AAE4CM35"/>
<evidence type="ECO:0000313" key="4">
    <source>
        <dbReference type="Proteomes" id="UP001180845"/>
    </source>
</evidence>
<evidence type="ECO:0000313" key="3">
    <source>
        <dbReference type="EMBL" id="MDR7301976.1"/>
    </source>
</evidence>
<dbReference type="Proteomes" id="UP001180845">
    <property type="component" value="Unassembled WGS sequence"/>
</dbReference>
<organism evidence="3 4">
    <name type="scientific">Haloactinomyces albus</name>
    <dbReference type="NCBI Taxonomy" id="1352928"/>
    <lineage>
        <taxon>Bacteria</taxon>
        <taxon>Bacillati</taxon>
        <taxon>Actinomycetota</taxon>
        <taxon>Actinomycetes</taxon>
        <taxon>Actinopolysporales</taxon>
        <taxon>Actinopolysporaceae</taxon>
        <taxon>Haloactinomyces</taxon>
    </lineage>
</organism>
<dbReference type="SUPFAM" id="SSF101874">
    <property type="entry name" value="YceI-like"/>
    <property type="match status" value="1"/>
</dbReference>
<sequence>MTTTSEEVPVTATVASWAADLNHSSVTFRIRNFFGTVSGHFNLKQATVTYDESTPDATVGAIIDAASIDTGSEMRDGHVRGEGFLDTDTYPEITFRSTALRLDPGRETGELLGELTAHGVTRAVTLRLQQLGRGYYPLAEAEALVVAGETELDRNEFGVTQNMPWGEKTLLGNEISIRIELLLLPATEE</sequence>
<dbReference type="EMBL" id="JAVDXW010000001">
    <property type="protein sequence ID" value="MDR7301976.1"/>
    <property type="molecule type" value="Genomic_DNA"/>
</dbReference>
<dbReference type="SMART" id="SM00867">
    <property type="entry name" value="YceI"/>
    <property type="match status" value="1"/>
</dbReference>
<protein>
    <submittedName>
        <fullName evidence="3">Polyisoprenoid-binding protein YceI</fullName>
    </submittedName>
</protein>
<gene>
    <name evidence="3" type="ORF">JOF55_002157</name>
</gene>
<evidence type="ECO:0000256" key="1">
    <source>
        <dbReference type="ARBA" id="ARBA00008812"/>
    </source>
</evidence>
<dbReference type="RefSeq" id="WP_310273087.1">
    <property type="nucleotide sequence ID" value="NZ_JAVDXW010000001.1"/>
</dbReference>
<dbReference type="Gene3D" id="2.40.128.110">
    <property type="entry name" value="Lipid/polyisoprenoid-binding, YceI-like"/>
    <property type="match status" value="1"/>
</dbReference>
<comment type="caution">
    <text evidence="3">The sequence shown here is derived from an EMBL/GenBank/DDBJ whole genome shotgun (WGS) entry which is preliminary data.</text>
</comment>
<evidence type="ECO:0000259" key="2">
    <source>
        <dbReference type="SMART" id="SM00867"/>
    </source>
</evidence>
<dbReference type="PANTHER" id="PTHR34406">
    <property type="entry name" value="PROTEIN YCEI"/>
    <property type="match status" value="1"/>
</dbReference>
<name>A0AAE4CM35_9ACTN</name>
<dbReference type="Pfam" id="PF04264">
    <property type="entry name" value="YceI"/>
    <property type="match status" value="1"/>
</dbReference>
<reference evidence="3" key="1">
    <citation type="submission" date="2023-07" db="EMBL/GenBank/DDBJ databases">
        <title>Sequencing the genomes of 1000 actinobacteria strains.</title>
        <authorList>
            <person name="Klenk H.-P."/>
        </authorList>
    </citation>
    <scope>NUCLEOTIDE SEQUENCE</scope>
    <source>
        <strain evidence="3">DSM 45977</strain>
    </source>
</reference>